<name>A0AAN7BGE7_9PEZI</name>
<reference evidence="2" key="1">
    <citation type="journal article" date="2023" name="Mol. Phylogenet. Evol.">
        <title>Genome-scale phylogeny and comparative genomics of the fungal order Sordariales.</title>
        <authorList>
            <person name="Hensen N."/>
            <person name="Bonometti L."/>
            <person name="Westerberg I."/>
            <person name="Brannstrom I.O."/>
            <person name="Guillou S."/>
            <person name="Cros-Aarteil S."/>
            <person name="Calhoun S."/>
            <person name="Haridas S."/>
            <person name="Kuo A."/>
            <person name="Mondo S."/>
            <person name="Pangilinan J."/>
            <person name="Riley R."/>
            <person name="LaButti K."/>
            <person name="Andreopoulos B."/>
            <person name="Lipzen A."/>
            <person name="Chen C."/>
            <person name="Yan M."/>
            <person name="Daum C."/>
            <person name="Ng V."/>
            <person name="Clum A."/>
            <person name="Steindorff A."/>
            <person name="Ohm R.A."/>
            <person name="Martin F."/>
            <person name="Silar P."/>
            <person name="Natvig D.O."/>
            <person name="Lalanne C."/>
            <person name="Gautier V."/>
            <person name="Ament-Velasquez S.L."/>
            <person name="Kruys A."/>
            <person name="Hutchinson M.I."/>
            <person name="Powell A.J."/>
            <person name="Barry K."/>
            <person name="Miller A.N."/>
            <person name="Grigoriev I.V."/>
            <person name="Debuchy R."/>
            <person name="Gladieux P."/>
            <person name="Hiltunen Thoren M."/>
            <person name="Johannesson H."/>
        </authorList>
    </citation>
    <scope>NUCLEOTIDE SEQUENCE</scope>
    <source>
        <strain evidence="2">CBS 990.96</strain>
    </source>
</reference>
<feature type="non-terminal residue" evidence="2">
    <location>
        <position position="563"/>
    </location>
</feature>
<gene>
    <name evidence="2" type="ORF">QBC38DRAFT_343831</name>
</gene>
<keyword evidence="1" id="KW-1133">Transmembrane helix</keyword>
<proteinExistence type="predicted"/>
<evidence type="ECO:0000256" key="1">
    <source>
        <dbReference type="SAM" id="Phobius"/>
    </source>
</evidence>
<keyword evidence="1" id="KW-0812">Transmembrane</keyword>
<feature type="transmembrane region" description="Helical" evidence="1">
    <location>
        <begin position="45"/>
        <end position="64"/>
    </location>
</feature>
<sequence length="563" mass="60833">KEQLCLDILALLGLLGLITVIIWIHVTSPLITSTAPLSGTAADKLALGIAMSATLFTMFVISRVRHGLIRSLESKVCNISSSPSSSSLLPHLEKTWRAVLRIDNLSERWSNLSSITIFLRYLITSLLTASIVSTFTPRTSTKSVPFNLLIPGPSYPVFSADEWSINKNVPCAAMISSSDSQNLTFKDSYKWRLKNESIFTAAYNGGINCPFTAVLPLVSTIDFSNPEQHIYVDSGIAIQKSALGAPRSIFSSPEFFGLSPMYGSSLRNTTQCVPVLKSNPVKCKPNYNHTFSLPPGTDNKLNLITYFDENNGGGVIDRTATYSRNLAKDSVMLNYLYANNTGFDQDSIGNAAIIWAGRNDVYGKVRHAEDLATTMGMGETVSLNESFDTFVVECSIQPKNHFEYREVTLVLNYSPQNKSAPLPYTRALIGGEKCIPEAETVGYKQYVAAVTAQYKMVLENLGVDGYFSMINRTVSIKGEWAFKESSRNGLGDLLGVVAAIGVSTVGVEEGVGVGAGAEATIDVSGFSLGLSVFLLVLGPPVLTVGVLGWLVWGSFLVGSRVGG</sequence>
<accession>A0AAN7BGE7</accession>
<feature type="transmembrane region" description="Helical" evidence="1">
    <location>
        <begin position="118"/>
        <end position="136"/>
    </location>
</feature>
<protein>
    <submittedName>
        <fullName evidence="2">Uncharacterized protein</fullName>
    </submittedName>
</protein>
<feature type="non-terminal residue" evidence="2">
    <location>
        <position position="1"/>
    </location>
</feature>
<organism evidence="2 3">
    <name type="scientific">Podospora fimiseda</name>
    <dbReference type="NCBI Taxonomy" id="252190"/>
    <lineage>
        <taxon>Eukaryota</taxon>
        <taxon>Fungi</taxon>
        <taxon>Dikarya</taxon>
        <taxon>Ascomycota</taxon>
        <taxon>Pezizomycotina</taxon>
        <taxon>Sordariomycetes</taxon>
        <taxon>Sordariomycetidae</taxon>
        <taxon>Sordariales</taxon>
        <taxon>Podosporaceae</taxon>
        <taxon>Podospora</taxon>
    </lineage>
</organism>
<dbReference type="Proteomes" id="UP001301958">
    <property type="component" value="Unassembled WGS sequence"/>
</dbReference>
<dbReference type="AlphaFoldDB" id="A0AAN7BGE7"/>
<evidence type="ECO:0000313" key="2">
    <source>
        <dbReference type="EMBL" id="KAK4220915.1"/>
    </source>
</evidence>
<reference evidence="2" key="2">
    <citation type="submission" date="2023-05" db="EMBL/GenBank/DDBJ databases">
        <authorList>
            <consortium name="Lawrence Berkeley National Laboratory"/>
            <person name="Steindorff A."/>
            <person name="Hensen N."/>
            <person name="Bonometti L."/>
            <person name="Westerberg I."/>
            <person name="Brannstrom I.O."/>
            <person name="Guillou S."/>
            <person name="Cros-Aarteil S."/>
            <person name="Calhoun S."/>
            <person name="Haridas S."/>
            <person name="Kuo A."/>
            <person name="Mondo S."/>
            <person name="Pangilinan J."/>
            <person name="Riley R."/>
            <person name="Labutti K."/>
            <person name="Andreopoulos B."/>
            <person name="Lipzen A."/>
            <person name="Chen C."/>
            <person name="Yanf M."/>
            <person name="Daum C."/>
            <person name="Ng V."/>
            <person name="Clum A."/>
            <person name="Ohm R."/>
            <person name="Martin F."/>
            <person name="Silar P."/>
            <person name="Natvig D."/>
            <person name="Lalanne C."/>
            <person name="Gautier V."/>
            <person name="Ament-Velasquez S.L."/>
            <person name="Kruys A."/>
            <person name="Hutchinson M.I."/>
            <person name="Powell A.J."/>
            <person name="Barry K."/>
            <person name="Miller A.N."/>
            <person name="Grigoriev I.V."/>
            <person name="Debuchy R."/>
            <person name="Gladieux P."/>
            <person name="Thoren M.H."/>
            <person name="Johannesson H."/>
        </authorList>
    </citation>
    <scope>NUCLEOTIDE SEQUENCE</scope>
    <source>
        <strain evidence="2">CBS 990.96</strain>
    </source>
</reference>
<keyword evidence="3" id="KW-1185">Reference proteome</keyword>
<feature type="transmembrane region" description="Helical" evidence="1">
    <location>
        <begin position="7"/>
        <end position="25"/>
    </location>
</feature>
<comment type="caution">
    <text evidence="2">The sequence shown here is derived from an EMBL/GenBank/DDBJ whole genome shotgun (WGS) entry which is preliminary data.</text>
</comment>
<dbReference type="EMBL" id="MU865616">
    <property type="protein sequence ID" value="KAK4220915.1"/>
    <property type="molecule type" value="Genomic_DNA"/>
</dbReference>
<evidence type="ECO:0000313" key="3">
    <source>
        <dbReference type="Proteomes" id="UP001301958"/>
    </source>
</evidence>
<keyword evidence="1" id="KW-0472">Membrane</keyword>
<feature type="transmembrane region" description="Helical" evidence="1">
    <location>
        <begin position="528"/>
        <end position="552"/>
    </location>
</feature>